<dbReference type="Proteomes" id="UP001152797">
    <property type="component" value="Unassembled WGS sequence"/>
</dbReference>
<dbReference type="AlphaFoldDB" id="A0A9P1DIA5"/>
<proteinExistence type="predicted"/>
<dbReference type="EMBL" id="CAMXCT010004889">
    <property type="protein sequence ID" value="CAI4010673.1"/>
    <property type="molecule type" value="Genomic_DNA"/>
</dbReference>
<gene>
    <name evidence="1" type="ORF">C1SCF055_LOCUS35920</name>
</gene>
<organism evidence="1">
    <name type="scientific">Cladocopium goreaui</name>
    <dbReference type="NCBI Taxonomy" id="2562237"/>
    <lineage>
        <taxon>Eukaryota</taxon>
        <taxon>Sar</taxon>
        <taxon>Alveolata</taxon>
        <taxon>Dinophyceae</taxon>
        <taxon>Suessiales</taxon>
        <taxon>Symbiodiniaceae</taxon>
        <taxon>Cladocopium</taxon>
    </lineage>
</organism>
<reference evidence="2" key="2">
    <citation type="submission" date="2024-04" db="EMBL/GenBank/DDBJ databases">
        <authorList>
            <person name="Chen Y."/>
            <person name="Shah S."/>
            <person name="Dougan E. K."/>
            <person name="Thang M."/>
            <person name="Chan C."/>
        </authorList>
    </citation>
    <scope>NUCLEOTIDE SEQUENCE [LARGE SCALE GENOMIC DNA]</scope>
</reference>
<evidence type="ECO:0000313" key="3">
    <source>
        <dbReference type="Proteomes" id="UP001152797"/>
    </source>
</evidence>
<reference evidence="1" key="1">
    <citation type="submission" date="2022-10" db="EMBL/GenBank/DDBJ databases">
        <authorList>
            <person name="Chen Y."/>
            <person name="Dougan E. K."/>
            <person name="Chan C."/>
            <person name="Rhodes N."/>
            <person name="Thang M."/>
        </authorList>
    </citation>
    <scope>NUCLEOTIDE SEQUENCE</scope>
</reference>
<evidence type="ECO:0000313" key="2">
    <source>
        <dbReference type="EMBL" id="CAL1164048.1"/>
    </source>
</evidence>
<evidence type="ECO:0000313" key="1">
    <source>
        <dbReference type="EMBL" id="CAI4010673.1"/>
    </source>
</evidence>
<dbReference type="OrthoDB" id="10396244at2759"/>
<sequence>DQGHLARCILRISLDSVTDEISAPNIAPAEAVDILLRNEDVTHDDLKLKKLRKVLDQSLEKGGQASVAPMVARMLQWDGLEPQQEKSHGMRSAKKFPIFFTAFAAVRSYCRENADFFSMQELGAVLEALTTLARKMWAADDRVTGSMSMILNKELMNKGEATSETADIIGTLGLREPFQAMAVAALDIPREDMKHVDAVASMAWALAVANIQLASLQIKVAKGIIAHIDKVSPPDIGKLFMTMHEMEWFKDADAIAYLTQALVARIQTLKEEDPGLASMLAARAREAQEAEAQDGA</sequence>
<dbReference type="EMBL" id="CAMXCT020004889">
    <property type="protein sequence ID" value="CAL1164048.1"/>
    <property type="molecule type" value="Genomic_DNA"/>
</dbReference>
<accession>A0A9P1DIA5</accession>
<protein>
    <submittedName>
        <fullName evidence="1">Uncharacterized protein</fullName>
    </submittedName>
</protein>
<dbReference type="EMBL" id="CAMXCT030004889">
    <property type="protein sequence ID" value="CAL4797985.1"/>
    <property type="molecule type" value="Genomic_DNA"/>
</dbReference>
<feature type="non-terminal residue" evidence="1">
    <location>
        <position position="296"/>
    </location>
</feature>
<comment type="caution">
    <text evidence="1">The sequence shown here is derived from an EMBL/GenBank/DDBJ whole genome shotgun (WGS) entry which is preliminary data.</text>
</comment>
<keyword evidence="3" id="KW-1185">Reference proteome</keyword>
<name>A0A9P1DIA5_9DINO</name>